<dbReference type="GO" id="GO:0003677">
    <property type="term" value="F:DNA binding"/>
    <property type="evidence" value="ECO:0007669"/>
    <property type="project" value="UniProtKB-KW"/>
</dbReference>
<keyword evidence="2" id="KW-0238">DNA-binding</keyword>
<dbReference type="AlphaFoldDB" id="A0A5Q4ZIG6"/>
<dbReference type="PANTHER" id="PTHR33375">
    <property type="entry name" value="CHROMOSOME-PARTITIONING PROTEIN PARB-RELATED"/>
    <property type="match status" value="1"/>
</dbReference>
<keyword evidence="6" id="KW-1185">Reference proteome</keyword>
<dbReference type="Gene3D" id="3.90.1530.30">
    <property type="match status" value="1"/>
</dbReference>
<name>A0A5Q4ZIG6_9BURK</name>
<evidence type="ECO:0000256" key="3">
    <source>
        <dbReference type="SAM" id="MobiDB-lite"/>
    </source>
</evidence>
<gene>
    <name evidence="5" type="ORF">PDMSB3_0042</name>
</gene>
<dbReference type="EMBL" id="LR699556">
    <property type="protein sequence ID" value="VVD31166.1"/>
    <property type="molecule type" value="Genomic_DNA"/>
</dbReference>
<dbReference type="RefSeq" id="WP_165190217.1">
    <property type="nucleotide sequence ID" value="NZ_LR699556.1"/>
</dbReference>
<dbReference type="PANTHER" id="PTHR33375:SF1">
    <property type="entry name" value="CHROMOSOME-PARTITIONING PROTEIN PARB-RELATED"/>
    <property type="match status" value="1"/>
</dbReference>
<protein>
    <submittedName>
        <fullName evidence="5">Chromosome partitioning protein, ParB family</fullName>
    </submittedName>
</protein>
<dbReference type="Gene3D" id="1.10.10.2830">
    <property type="match status" value="1"/>
</dbReference>
<dbReference type="NCBIfam" id="TIGR00180">
    <property type="entry name" value="parB_part"/>
    <property type="match status" value="1"/>
</dbReference>
<dbReference type="KEGG" id="pdio:PDMSB3_0042.3"/>
<dbReference type="InterPro" id="IPR036086">
    <property type="entry name" value="ParB/Sulfiredoxin_sf"/>
</dbReference>
<dbReference type="InterPro" id="IPR004437">
    <property type="entry name" value="ParB/RepB/Spo0J"/>
</dbReference>
<dbReference type="CDD" id="cd16393">
    <property type="entry name" value="SPO0J_N"/>
    <property type="match status" value="1"/>
</dbReference>
<dbReference type="GO" id="GO:0007059">
    <property type="term" value="P:chromosome segregation"/>
    <property type="evidence" value="ECO:0007669"/>
    <property type="project" value="TreeGrafter"/>
</dbReference>
<dbReference type="SUPFAM" id="SSF110849">
    <property type="entry name" value="ParB/Sulfiredoxin"/>
    <property type="match status" value="1"/>
</dbReference>
<accession>A0A5Q4ZIG6</accession>
<proteinExistence type="inferred from homology"/>
<dbReference type="Pfam" id="PF02195">
    <property type="entry name" value="ParB_N"/>
    <property type="match status" value="1"/>
</dbReference>
<evidence type="ECO:0000313" key="5">
    <source>
        <dbReference type="EMBL" id="VVD31166.1"/>
    </source>
</evidence>
<reference evidence="5 6" key="1">
    <citation type="submission" date="2019-08" db="EMBL/GenBank/DDBJ databases">
        <authorList>
            <person name="Herpell B J."/>
        </authorList>
    </citation>
    <scope>NUCLEOTIDE SEQUENCE [LARGE SCALE GENOMIC DNA]</scope>
    <source>
        <strain evidence="6">Msb3</strain>
        <plasmid evidence="5 6">pII</plasmid>
    </source>
</reference>
<evidence type="ECO:0000313" key="6">
    <source>
        <dbReference type="Proteomes" id="UP000325811"/>
    </source>
</evidence>
<feature type="compositionally biased region" description="Basic and acidic residues" evidence="3">
    <location>
        <begin position="12"/>
        <end position="23"/>
    </location>
</feature>
<evidence type="ECO:0000256" key="1">
    <source>
        <dbReference type="ARBA" id="ARBA00006295"/>
    </source>
</evidence>
<dbReference type="InterPro" id="IPR050336">
    <property type="entry name" value="Chromosome_partition/occlusion"/>
</dbReference>
<dbReference type="SUPFAM" id="SSF109709">
    <property type="entry name" value="KorB DNA-binding domain-like"/>
    <property type="match status" value="1"/>
</dbReference>
<evidence type="ECO:0000256" key="2">
    <source>
        <dbReference type="ARBA" id="ARBA00023125"/>
    </source>
</evidence>
<dbReference type="InterPro" id="IPR003115">
    <property type="entry name" value="ParB_N"/>
</dbReference>
<comment type="similarity">
    <text evidence="1">Belongs to the ParB family.</text>
</comment>
<organism evidence="5 6">
    <name type="scientific">Paraburkholderia dioscoreae</name>
    <dbReference type="NCBI Taxonomy" id="2604047"/>
    <lineage>
        <taxon>Bacteria</taxon>
        <taxon>Pseudomonadati</taxon>
        <taxon>Pseudomonadota</taxon>
        <taxon>Betaproteobacteria</taxon>
        <taxon>Burkholderiales</taxon>
        <taxon>Burkholderiaceae</taxon>
        <taxon>Paraburkholderia</taxon>
    </lineage>
</organism>
<feature type="domain" description="ParB-like N-terminal" evidence="4">
    <location>
        <begin position="36"/>
        <end position="125"/>
    </location>
</feature>
<sequence>MSKSLKALLAQKAEENTQRHREANYRDDFDVGRQHTKLPLDRIDPNPYQPRTSFPEEEIRELAVSISAVGLLQPISVRAVGERYELIAGERRLRAHKLLTRPTIEALVISADEATSATLALAENIEREDLSDFEIGESIKRLEEHFPRRTKLAESLGIQRSDLYRYLSFASLPDSIRKRLAARPKLLSRSAAADIVRVLKEAGNDESISRKLEEAWALLESGKLDQTKLASFLCNSATTTAGTRQRPTHIMKQGAKVGTFSQTPHEFVMKVANNVLTDEQKLKIQQFVLELLA</sequence>
<evidence type="ECO:0000259" key="4">
    <source>
        <dbReference type="SMART" id="SM00470"/>
    </source>
</evidence>
<dbReference type="GO" id="GO:0005694">
    <property type="term" value="C:chromosome"/>
    <property type="evidence" value="ECO:0007669"/>
    <property type="project" value="TreeGrafter"/>
</dbReference>
<keyword evidence="5" id="KW-0614">Plasmid</keyword>
<dbReference type="Proteomes" id="UP000325811">
    <property type="component" value="Plasmid pII"/>
</dbReference>
<geneLocation type="plasmid" evidence="5 6">
    <name>pII</name>
</geneLocation>
<dbReference type="FunFam" id="3.90.1530.30:FF:000001">
    <property type="entry name" value="Chromosome partitioning protein ParB"/>
    <property type="match status" value="1"/>
</dbReference>
<dbReference type="SMART" id="SM00470">
    <property type="entry name" value="ParB"/>
    <property type="match status" value="1"/>
</dbReference>
<feature type="region of interest" description="Disordered" evidence="3">
    <location>
        <begin position="1"/>
        <end position="23"/>
    </location>
</feature>